<gene>
    <name evidence="2" type="ORF">BU16DRAFT_617958</name>
</gene>
<protein>
    <submittedName>
        <fullName evidence="2">Uncharacterized protein</fullName>
    </submittedName>
</protein>
<evidence type="ECO:0000313" key="3">
    <source>
        <dbReference type="Proteomes" id="UP000799750"/>
    </source>
</evidence>
<feature type="region of interest" description="Disordered" evidence="1">
    <location>
        <begin position="192"/>
        <end position="215"/>
    </location>
</feature>
<feature type="region of interest" description="Disordered" evidence="1">
    <location>
        <begin position="12"/>
        <end position="64"/>
    </location>
</feature>
<sequence>MYEDWYNALFRTPTPTLTHPEEKEVLPSEGEDALPYKDEDVSSLSGKDRPLPKEPSEPIEVSQGADFRGLTLPRREDVIASGILDEAAPTIKELITEHGISWLADWLDVILEEYDMCLQGLTTDQMMRLFVSGPPWITILKDPFIPEAMLSGRSYYLHLASSGKPAYIDRIFVISNEELRLRKSDGLNGQDMGRDDRSITFGPEDEDKCADYEKPDLKMSPTDQRLFEAIHMDSPVAADKDASSTISTAYCFAKDLTSPEHHCETEQEDVTPMEPMIEKIRSEVESFKSIMQASMNYRIGKIQSEVEIFKSTLQASVTSHMGSLRLEMNEKESRAQISMDRNLADIRSEMSDIKSLAQASMQPQAVEEVTSKIQGLESKIERLDGSYDNILEGLRGLGKRPRTFHRGSETLESIENEYGIIEQEQCRKRQRGGNHNSHAASKFACKFGKNNTELPIGSSNTGRRIL</sequence>
<dbReference type="OrthoDB" id="10593089at2759"/>
<proteinExistence type="predicted"/>
<evidence type="ECO:0000256" key="1">
    <source>
        <dbReference type="SAM" id="MobiDB-lite"/>
    </source>
</evidence>
<dbReference type="AlphaFoldDB" id="A0A6A6QSG6"/>
<dbReference type="EMBL" id="MU004189">
    <property type="protein sequence ID" value="KAF2495089.1"/>
    <property type="molecule type" value="Genomic_DNA"/>
</dbReference>
<reference evidence="2" key="1">
    <citation type="journal article" date="2020" name="Stud. Mycol.">
        <title>101 Dothideomycetes genomes: a test case for predicting lifestyles and emergence of pathogens.</title>
        <authorList>
            <person name="Haridas S."/>
            <person name="Albert R."/>
            <person name="Binder M."/>
            <person name="Bloem J."/>
            <person name="Labutti K."/>
            <person name="Salamov A."/>
            <person name="Andreopoulos B."/>
            <person name="Baker S."/>
            <person name="Barry K."/>
            <person name="Bills G."/>
            <person name="Bluhm B."/>
            <person name="Cannon C."/>
            <person name="Castanera R."/>
            <person name="Culley D."/>
            <person name="Daum C."/>
            <person name="Ezra D."/>
            <person name="Gonzalez J."/>
            <person name="Henrissat B."/>
            <person name="Kuo A."/>
            <person name="Liang C."/>
            <person name="Lipzen A."/>
            <person name="Lutzoni F."/>
            <person name="Magnuson J."/>
            <person name="Mondo S."/>
            <person name="Nolan M."/>
            <person name="Ohm R."/>
            <person name="Pangilinan J."/>
            <person name="Park H.-J."/>
            <person name="Ramirez L."/>
            <person name="Alfaro M."/>
            <person name="Sun H."/>
            <person name="Tritt A."/>
            <person name="Yoshinaga Y."/>
            <person name="Zwiers L.-H."/>
            <person name="Turgeon B."/>
            <person name="Goodwin S."/>
            <person name="Spatafora J."/>
            <person name="Crous P."/>
            <person name="Grigoriev I."/>
        </authorList>
    </citation>
    <scope>NUCLEOTIDE SEQUENCE</scope>
    <source>
        <strain evidence="2">CBS 269.34</strain>
    </source>
</reference>
<keyword evidence="3" id="KW-1185">Reference proteome</keyword>
<evidence type="ECO:0000313" key="2">
    <source>
        <dbReference type="EMBL" id="KAF2495089.1"/>
    </source>
</evidence>
<accession>A0A6A6QSG6</accession>
<feature type="compositionally biased region" description="Basic and acidic residues" evidence="1">
    <location>
        <begin position="34"/>
        <end position="56"/>
    </location>
</feature>
<dbReference type="Proteomes" id="UP000799750">
    <property type="component" value="Unassembled WGS sequence"/>
</dbReference>
<organism evidence="2 3">
    <name type="scientific">Lophium mytilinum</name>
    <dbReference type="NCBI Taxonomy" id="390894"/>
    <lineage>
        <taxon>Eukaryota</taxon>
        <taxon>Fungi</taxon>
        <taxon>Dikarya</taxon>
        <taxon>Ascomycota</taxon>
        <taxon>Pezizomycotina</taxon>
        <taxon>Dothideomycetes</taxon>
        <taxon>Pleosporomycetidae</taxon>
        <taxon>Mytilinidiales</taxon>
        <taxon>Mytilinidiaceae</taxon>
        <taxon>Lophium</taxon>
    </lineage>
</organism>
<name>A0A6A6QSG6_9PEZI</name>